<organism evidence="1 2">
    <name type="scientific">Paramuricea clavata</name>
    <name type="common">Red gorgonian</name>
    <name type="synonym">Violescent sea-whip</name>
    <dbReference type="NCBI Taxonomy" id="317549"/>
    <lineage>
        <taxon>Eukaryota</taxon>
        <taxon>Metazoa</taxon>
        <taxon>Cnidaria</taxon>
        <taxon>Anthozoa</taxon>
        <taxon>Octocorallia</taxon>
        <taxon>Malacalcyonacea</taxon>
        <taxon>Plexauridae</taxon>
        <taxon>Paramuricea</taxon>
    </lineage>
</organism>
<evidence type="ECO:0000313" key="1">
    <source>
        <dbReference type="EMBL" id="CAB4032776.1"/>
    </source>
</evidence>
<name>A0A6S7JK02_PARCT</name>
<comment type="caution">
    <text evidence="1">The sequence shown here is derived from an EMBL/GenBank/DDBJ whole genome shotgun (WGS) entry which is preliminary data.</text>
</comment>
<sequence length="168" mass="19347">MDETIPERTVRMHPSDKPWMTSFVKTKIKARQRAFSRNDHVRYEQLCVTVSRLTSKAKTSYYRSKAKDLRTTNSAKWFKCIFSLLGINNGNNPLGKTSNDNILELAEKLQHAFIKPRENLKDQLLRNITPPLPSIGQAKNCLKHLNPRKATGVDKNPAWILKRFSDVL</sequence>
<dbReference type="PANTHER" id="PTHR47510:SF3">
    <property type="entry name" value="ENDO_EXONUCLEASE_PHOSPHATASE DOMAIN-CONTAINING PROTEIN"/>
    <property type="match status" value="1"/>
</dbReference>
<dbReference type="AlphaFoldDB" id="A0A6S7JK02"/>
<proteinExistence type="predicted"/>
<accession>A0A6S7JK02</accession>
<reference evidence="1" key="1">
    <citation type="submission" date="2020-04" db="EMBL/GenBank/DDBJ databases">
        <authorList>
            <person name="Alioto T."/>
            <person name="Alioto T."/>
            <person name="Gomez Garrido J."/>
        </authorList>
    </citation>
    <scope>NUCLEOTIDE SEQUENCE</scope>
    <source>
        <strain evidence="1">A484AB</strain>
    </source>
</reference>
<protein>
    <submittedName>
        <fullName evidence="1">Uncharacterized protein</fullName>
    </submittedName>
</protein>
<dbReference type="PANTHER" id="PTHR47510">
    <property type="entry name" value="REVERSE TRANSCRIPTASE DOMAIN-CONTAINING PROTEIN"/>
    <property type="match status" value="1"/>
</dbReference>
<dbReference type="EMBL" id="CACRXK020018685">
    <property type="protein sequence ID" value="CAB4032776.1"/>
    <property type="molecule type" value="Genomic_DNA"/>
</dbReference>
<keyword evidence="2" id="KW-1185">Reference proteome</keyword>
<evidence type="ECO:0000313" key="2">
    <source>
        <dbReference type="Proteomes" id="UP001152795"/>
    </source>
</evidence>
<dbReference type="Proteomes" id="UP001152795">
    <property type="component" value="Unassembled WGS sequence"/>
</dbReference>
<gene>
    <name evidence="1" type="ORF">PACLA_8A002748</name>
</gene>
<dbReference type="OrthoDB" id="10037236at2759"/>